<keyword evidence="4" id="KW-1185">Reference proteome</keyword>
<protein>
    <submittedName>
        <fullName evidence="3">N-acetylmuramoyl-L-alanine amidase</fullName>
        <ecNumber evidence="3">3.5.1.28</ecNumber>
    </submittedName>
</protein>
<dbReference type="GO" id="GO:0009253">
    <property type="term" value="P:peptidoglycan catabolic process"/>
    <property type="evidence" value="ECO:0007669"/>
    <property type="project" value="InterPro"/>
</dbReference>
<dbReference type="SUPFAM" id="SSF53187">
    <property type="entry name" value="Zn-dependent exopeptidases"/>
    <property type="match status" value="1"/>
</dbReference>
<gene>
    <name evidence="3" type="ORF">HMPREF9555_01366</name>
</gene>
<feature type="domain" description="MurNAc-LAA" evidence="2">
    <location>
        <begin position="232"/>
        <end position="343"/>
    </location>
</feature>
<dbReference type="PANTHER" id="PTHR30404:SF0">
    <property type="entry name" value="N-ACETYLMURAMOYL-L-ALANINE AMIDASE AMIC"/>
    <property type="match status" value="1"/>
</dbReference>
<reference evidence="3 4" key="1">
    <citation type="submission" date="2010-08" db="EMBL/GenBank/DDBJ databases">
        <authorList>
            <person name="Weinstock G."/>
            <person name="Sodergren E."/>
            <person name="Clifton S."/>
            <person name="Fulton L."/>
            <person name="Fulton B."/>
            <person name="Courtney L."/>
            <person name="Fronick C."/>
            <person name="Harrison M."/>
            <person name="Strong C."/>
            <person name="Farmer C."/>
            <person name="Delahaunty K."/>
            <person name="Markovic C."/>
            <person name="Hall O."/>
            <person name="Minx P."/>
            <person name="Tomlinson C."/>
            <person name="Mitreva M."/>
            <person name="Hou S."/>
            <person name="Chen J."/>
            <person name="Wollam A."/>
            <person name="Pepin K.H."/>
            <person name="Johnson M."/>
            <person name="Bhonagiri V."/>
            <person name="Zhang X."/>
            <person name="Suruliraj S."/>
            <person name="Warren W."/>
            <person name="Chinwalla A."/>
            <person name="Mardis E.R."/>
            <person name="Wilson R.K."/>
        </authorList>
    </citation>
    <scope>NUCLEOTIDE SEQUENCE [LARGE SCALE GENOMIC DNA]</scope>
    <source>
        <strain evidence="3 4">F0399</strain>
    </source>
</reference>
<dbReference type="PANTHER" id="PTHR30404">
    <property type="entry name" value="N-ACETYLMURAMOYL-L-ALANINE AMIDASE"/>
    <property type="match status" value="1"/>
</dbReference>
<dbReference type="SMART" id="SM00646">
    <property type="entry name" value="Ami_3"/>
    <property type="match status" value="1"/>
</dbReference>
<dbReference type="GO" id="GO:0008745">
    <property type="term" value="F:N-acetylmuramoyl-L-alanine amidase activity"/>
    <property type="evidence" value="ECO:0007669"/>
    <property type="project" value="UniProtKB-EC"/>
</dbReference>
<dbReference type="InterPro" id="IPR050695">
    <property type="entry name" value="N-acetylmuramoyl_amidase_3"/>
</dbReference>
<dbReference type="HOGENOM" id="CLU_014322_2_0_9"/>
<proteinExistence type="predicted"/>
<name>E7N2Z4_9FIRM</name>
<dbReference type="GO" id="GO:0030288">
    <property type="term" value="C:outer membrane-bounded periplasmic space"/>
    <property type="evidence" value="ECO:0007669"/>
    <property type="project" value="TreeGrafter"/>
</dbReference>
<dbReference type="Gene3D" id="3.40.630.40">
    <property type="entry name" value="Zn-dependent exopeptidases"/>
    <property type="match status" value="1"/>
</dbReference>
<dbReference type="STRING" id="749551.HMPREF9555_01366"/>
<evidence type="ECO:0000256" key="1">
    <source>
        <dbReference type="ARBA" id="ARBA00022801"/>
    </source>
</evidence>
<organism evidence="3 4">
    <name type="scientific">Selenomonas artemidis F0399</name>
    <dbReference type="NCBI Taxonomy" id="749551"/>
    <lineage>
        <taxon>Bacteria</taxon>
        <taxon>Bacillati</taxon>
        <taxon>Bacillota</taxon>
        <taxon>Negativicutes</taxon>
        <taxon>Selenomonadales</taxon>
        <taxon>Selenomonadaceae</taxon>
        <taxon>Selenomonas</taxon>
    </lineage>
</organism>
<dbReference type="Pfam" id="PF01520">
    <property type="entry name" value="Amidase_3"/>
    <property type="match status" value="1"/>
</dbReference>
<evidence type="ECO:0000313" key="3">
    <source>
        <dbReference type="EMBL" id="EFW29555.1"/>
    </source>
</evidence>
<accession>E7N2Z4</accession>
<evidence type="ECO:0000259" key="2">
    <source>
        <dbReference type="SMART" id="SM00646"/>
    </source>
</evidence>
<dbReference type="EMBL" id="AECV01000023">
    <property type="protein sequence ID" value="EFW29555.1"/>
    <property type="molecule type" value="Genomic_DNA"/>
</dbReference>
<comment type="caution">
    <text evidence="3">The sequence shown here is derived from an EMBL/GenBank/DDBJ whole genome shotgun (WGS) entry which is preliminary data.</text>
</comment>
<dbReference type="InterPro" id="IPR002508">
    <property type="entry name" value="MurNAc-LAA_cat"/>
</dbReference>
<dbReference type="EC" id="3.5.1.28" evidence="3"/>
<sequence>MSPLLITAVVLACICALWTGTGEAKGKTVRLTHVASAVTEIEGRTAMRIEIETNRPEGLSYTLSERYHAENQLLVELENVEVHEQFPQQLALDGTIGKKLVLVQREKNRAALRIYAAQSLAREDAFRIYTVPGDAKGKTHEKLVIELFADGGKVFGGAVRGHTIVIDPGHGGSDSGAIGYSGVKEKDVALAVALQAEQLLRAAGADVVMTRTRDTDVSPSDHSPSGELQARVDVAAAYPKAELFLSIHCNSFTNPNAHGMETYYYPKTDKDEHFAILLNEELEKAGGRFNRGVKYAKFYLLRHTEIPASLVEMGFLSNPEEEELLASADYQKKMAEAIFRAIVRYFE</sequence>
<dbReference type="Proteomes" id="UP000004633">
    <property type="component" value="Unassembled WGS sequence"/>
</dbReference>
<keyword evidence="1 3" id="KW-0378">Hydrolase</keyword>
<evidence type="ECO:0000313" key="4">
    <source>
        <dbReference type="Proteomes" id="UP000004633"/>
    </source>
</evidence>
<dbReference type="CDD" id="cd02696">
    <property type="entry name" value="MurNAc-LAA"/>
    <property type="match status" value="1"/>
</dbReference>
<dbReference type="AlphaFoldDB" id="E7N2Z4"/>